<keyword evidence="1" id="KW-0812">Transmembrane</keyword>
<keyword evidence="3" id="KW-1185">Reference proteome</keyword>
<protein>
    <submittedName>
        <fullName evidence="2">Uncharacterized protein</fullName>
    </submittedName>
</protein>
<reference evidence="2 3" key="1">
    <citation type="journal article" date="2017" name="Curr. Biol.">
        <title>Genome architecture and evolution of a unichromosomal asexual nematode.</title>
        <authorList>
            <person name="Fradin H."/>
            <person name="Zegar C."/>
            <person name="Gutwein M."/>
            <person name="Lucas J."/>
            <person name="Kovtun M."/>
            <person name="Corcoran D."/>
            <person name="Baugh L.R."/>
            <person name="Kiontke K."/>
            <person name="Gunsalus K."/>
            <person name="Fitch D.H."/>
            <person name="Piano F."/>
        </authorList>
    </citation>
    <scope>NUCLEOTIDE SEQUENCE [LARGE SCALE GENOMIC DNA]</scope>
    <source>
        <strain evidence="2">PF1309</strain>
    </source>
</reference>
<gene>
    <name evidence="2" type="ORF">WR25_07297</name>
</gene>
<comment type="caution">
    <text evidence="2">The sequence shown here is derived from an EMBL/GenBank/DDBJ whole genome shotgun (WGS) entry which is preliminary data.</text>
</comment>
<evidence type="ECO:0000313" key="3">
    <source>
        <dbReference type="Proteomes" id="UP000218231"/>
    </source>
</evidence>
<dbReference type="AlphaFoldDB" id="A0A2A2K9W7"/>
<dbReference type="Proteomes" id="UP000218231">
    <property type="component" value="Unassembled WGS sequence"/>
</dbReference>
<keyword evidence="1" id="KW-1133">Transmembrane helix</keyword>
<keyword evidence="1" id="KW-0472">Membrane</keyword>
<sequence>MVSGSLVAVDMAPVVYDFDPSVVLPRLLSSMAVAPSSITAGACSAASAGVRVAMQMAMASRLREGAKRWGEGSDDMPSFILITSAYEND</sequence>
<dbReference type="EMBL" id="LIAE01009234">
    <property type="protein sequence ID" value="PAV70663.1"/>
    <property type="molecule type" value="Genomic_DNA"/>
</dbReference>
<evidence type="ECO:0000256" key="1">
    <source>
        <dbReference type="SAM" id="Phobius"/>
    </source>
</evidence>
<accession>A0A2A2K9W7</accession>
<feature type="transmembrane region" description="Helical" evidence="1">
    <location>
        <begin position="32"/>
        <end position="54"/>
    </location>
</feature>
<proteinExistence type="predicted"/>
<name>A0A2A2K9W7_9BILA</name>
<organism evidence="2 3">
    <name type="scientific">Diploscapter pachys</name>
    <dbReference type="NCBI Taxonomy" id="2018661"/>
    <lineage>
        <taxon>Eukaryota</taxon>
        <taxon>Metazoa</taxon>
        <taxon>Ecdysozoa</taxon>
        <taxon>Nematoda</taxon>
        <taxon>Chromadorea</taxon>
        <taxon>Rhabditida</taxon>
        <taxon>Rhabditina</taxon>
        <taxon>Rhabditomorpha</taxon>
        <taxon>Rhabditoidea</taxon>
        <taxon>Rhabditidae</taxon>
        <taxon>Diploscapter</taxon>
    </lineage>
</organism>
<evidence type="ECO:0000313" key="2">
    <source>
        <dbReference type="EMBL" id="PAV70663.1"/>
    </source>
</evidence>